<protein>
    <submittedName>
        <fullName evidence="1">GPP34 family phosphoprotein</fullName>
    </submittedName>
</protein>
<dbReference type="Pfam" id="PF05719">
    <property type="entry name" value="GPP34"/>
    <property type="match status" value="1"/>
</dbReference>
<dbReference type="RefSeq" id="WP_251801941.1">
    <property type="nucleotide sequence ID" value="NZ_JAMQOL010000047.1"/>
</dbReference>
<reference evidence="1 2" key="1">
    <citation type="submission" date="2022-06" db="EMBL/GenBank/DDBJ databases">
        <title>Actinoplanes abujensis sp. nov., isolated from Nigerian arid soil.</title>
        <authorList>
            <person name="Ding P."/>
        </authorList>
    </citation>
    <scope>NUCLEOTIDE SEQUENCE [LARGE SCALE GENOMIC DNA]</scope>
    <source>
        <strain evidence="2">TRM88002</strain>
    </source>
</reference>
<evidence type="ECO:0000313" key="2">
    <source>
        <dbReference type="Proteomes" id="UP001523216"/>
    </source>
</evidence>
<organism evidence="1 2">
    <name type="scientific">Paractinoplanes hotanensis</name>
    <dbReference type="NCBI Taxonomy" id="2906497"/>
    <lineage>
        <taxon>Bacteria</taxon>
        <taxon>Bacillati</taxon>
        <taxon>Actinomycetota</taxon>
        <taxon>Actinomycetes</taxon>
        <taxon>Micromonosporales</taxon>
        <taxon>Micromonosporaceae</taxon>
        <taxon>Paractinoplanes</taxon>
    </lineage>
</organism>
<dbReference type="InterPro" id="IPR008628">
    <property type="entry name" value="GPP34-like"/>
</dbReference>
<gene>
    <name evidence="1" type="ORF">LXN57_32110</name>
</gene>
<name>A0ABT0Y844_9ACTN</name>
<keyword evidence="2" id="KW-1185">Reference proteome</keyword>
<accession>A0ABT0Y844</accession>
<comment type="caution">
    <text evidence="1">The sequence shown here is derived from an EMBL/GenBank/DDBJ whole genome shotgun (WGS) entry which is preliminary data.</text>
</comment>
<sequence>MLAYWALNATQDPSGALLTSRRAAGLIVAAAVLIDLASRDTIHVTAAVITVTVPDDPHDVTAHADSCHPAAAAARTGTAPPAAGARLDRLSADVLEQIRQDPGLSTAEVVEALADDIRERLARHLIRAGTAKPGPRPWWRRQPLSAVLGDPPAGGKSPVVKIVCQQRLTTDERALLHVIAGSSLRPMVLGHIRDTSVHRALGPIESLDPRHQPLVNGAVTVLRDMALAR</sequence>
<dbReference type="EMBL" id="JAMQOL010000047">
    <property type="protein sequence ID" value="MCM4082221.1"/>
    <property type="molecule type" value="Genomic_DNA"/>
</dbReference>
<evidence type="ECO:0000313" key="1">
    <source>
        <dbReference type="EMBL" id="MCM4082221.1"/>
    </source>
</evidence>
<proteinExistence type="predicted"/>
<dbReference type="Proteomes" id="UP001523216">
    <property type="component" value="Unassembled WGS sequence"/>
</dbReference>